<dbReference type="AlphaFoldDB" id="A0AAC9JQB8"/>
<evidence type="ECO:0000313" key="7">
    <source>
        <dbReference type="Proteomes" id="UP000182703"/>
    </source>
</evidence>
<dbReference type="GO" id="GO:0110001">
    <property type="term" value="C:toxin-antitoxin complex"/>
    <property type="evidence" value="ECO:0007669"/>
    <property type="project" value="InterPro"/>
</dbReference>
<evidence type="ECO:0000256" key="5">
    <source>
        <dbReference type="ARBA" id="ARBA00022801"/>
    </source>
</evidence>
<evidence type="ECO:0000256" key="1">
    <source>
        <dbReference type="ARBA" id="ARBA00022553"/>
    </source>
</evidence>
<name>A0AAC9JQB8_9HYPH</name>
<keyword evidence="5" id="KW-0378">Hydrolase</keyword>
<dbReference type="PANTHER" id="PTHR34139:SF1">
    <property type="entry name" value="RNASE MJ1380-RELATED"/>
    <property type="match status" value="1"/>
</dbReference>
<gene>
    <name evidence="6" type="ORF">BOQ54_03210</name>
</gene>
<evidence type="ECO:0000256" key="2">
    <source>
        <dbReference type="ARBA" id="ARBA00022649"/>
    </source>
</evidence>
<keyword evidence="4" id="KW-0547">Nucleotide-binding</keyword>
<dbReference type="InterPro" id="IPR008201">
    <property type="entry name" value="HepT-like"/>
</dbReference>
<keyword evidence="7" id="KW-1185">Reference proteome</keyword>
<dbReference type="EMBL" id="CP018095">
    <property type="protein sequence ID" value="APF36446.1"/>
    <property type="molecule type" value="Genomic_DNA"/>
</dbReference>
<dbReference type="GO" id="GO:0004540">
    <property type="term" value="F:RNA nuclease activity"/>
    <property type="evidence" value="ECO:0007669"/>
    <property type="project" value="InterPro"/>
</dbReference>
<dbReference type="RefSeq" id="WP_071923253.1">
    <property type="nucleotide sequence ID" value="NZ_CP018095.1"/>
</dbReference>
<accession>A0AAC9JQB8</accession>
<keyword evidence="1" id="KW-0597">Phosphoprotein</keyword>
<evidence type="ECO:0000313" key="6">
    <source>
        <dbReference type="EMBL" id="APF36446.1"/>
    </source>
</evidence>
<evidence type="ECO:0008006" key="8">
    <source>
        <dbReference type="Google" id="ProtNLM"/>
    </source>
</evidence>
<sequence>MAKDPKLYADHLLEAIANIEEDIAGHDFDSFRSDRRAKQLVERNLEIISEASRRLPDRLKAKENEIEWKAIAGIGNILRHDYHDSHPVILWETCKKDLARLKAAVIRIRRELAREKSRDRDLSL</sequence>
<reference evidence="6 7" key="1">
    <citation type="submission" date="2016-11" db="EMBL/GenBank/DDBJ databases">
        <title>Complete genome sequence of the aerobically denitrifying bacterium Chelatococcus daeguensis TAD1.</title>
        <authorList>
            <person name="Yang Y."/>
            <person name="Huang S."/>
            <person name="Lin E."/>
        </authorList>
    </citation>
    <scope>NUCLEOTIDE SEQUENCE [LARGE SCALE GENOMIC DNA]</scope>
    <source>
        <strain evidence="6 7">TAD1</strain>
    </source>
</reference>
<dbReference type="GO" id="GO:0000166">
    <property type="term" value="F:nucleotide binding"/>
    <property type="evidence" value="ECO:0007669"/>
    <property type="project" value="UniProtKB-KW"/>
</dbReference>
<protein>
    <recommendedName>
        <fullName evidence="8">DUF86 domain-containing protein</fullName>
    </recommendedName>
</protein>
<keyword evidence="3" id="KW-0540">Nuclease</keyword>
<dbReference type="Pfam" id="PF01934">
    <property type="entry name" value="HepT-like"/>
    <property type="match status" value="1"/>
</dbReference>
<dbReference type="Proteomes" id="UP000182703">
    <property type="component" value="Chromosome"/>
</dbReference>
<dbReference type="PANTHER" id="PTHR34139">
    <property type="entry name" value="UPF0331 PROTEIN MJ0127"/>
    <property type="match status" value="1"/>
</dbReference>
<proteinExistence type="predicted"/>
<evidence type="ECO:0000256" key="4">
    <source>
        <dbReference type="ARBA" id="ARBA00022741"/>
    </source>
</evidence>
<dbReference type="GO" id="GO:0016787">
    <property type="term" value="F:hydrolase activity"/>
    <property type="evidence" value="ECO:0007669"/>
    <property type="project" value="UniProtKB-KW"/>
</dbReference>
<evidence type="ECO:0000256" key="3">
    <source>
        <dbReference type="ARBA" id="ARBA00022722"/>
    </source>
</evidence>
<organism evidence="6 7">
    <name type="scientific">Chelatococcus daeguensis</name>
    <dbReference type="NCBI Taxonomy" id="444444"/>
    <lineage>
        <taxon>Bacteria</taxon>
        <taxon>Pseudomonadati</taxon>
        <taxon>Pseudomonadota</taxon>
        <taxon>Alphaproteobacteria</taxon>
        <taxon>Hyphomicrobiales</taxon>
        <taxon>Chelatococcaceae</taxon>
        <taxon>Chelatococcus</taxon>
    </lineage>
</organism>
<keyword evidence="2" id="KW-1277">Toxin-antitoxin system</keyword>
<dbReference type="KEGG" id="cdq:BOQ54_03210"/>
<dbReference type="InterPro" id="IPR051813">
    <property type="entry name" value="HepT_RNase_toxin"/>
</dbReference>